<dbReference type="InterPro" id="IPR003439">
    <property type="entry name" value="ABC_transporter-like_ATP-bd"/>
</dbReference>
<dbReference type="Gene3D" id="1.20.1560.10">
    <property type="entry name" value="ABC transporter type 1, transmembrane domain"/>
    <property type="match status" value="1"/>
</dbReference>
<evidence type="ECO:0000256" key="1">
    <source>
        <dbReference type="ARBA" id="ARBA00004651"/>
    </source>
</evidence>
<feature type="domain" description="ABC transporter" evidence="6">
    <location>
        <begin position="318"/>
        <end position="573"/>
    </location>
</feature>
<protein>
    <submittedName>
        <fullName evidence="8">Putative ABC transport system ATP-binding protein</fullName>
    </submittedName>
</protein>
<dbReference type="Proteomes" id="UP000199417">
    <property type="component" value="Unassembled WGS sequence"/>
</dbReference>
<sequence length="573" mass="59214">MGRIPDRVGGAAVLRRTLARNRGRLTVGTALLVVHQVAETMVPIAIGVIVGRAISTGDTAAMIWSVVGLGALFLLLTAAWRIGARLIVFAMQREAHRLRVEVAGRILHPQGVRTDLRSGELLTVATSDAEREAWILDAVPRAVSAVAAAVVAAVALLVIDVTLGLAVLIGTPVILGLLQLAAPLITRRATDQQAATARVSGMATDLVSGLRPLRGLGAETVAARRYRAASQEALGATLRAARTTGVYIGTSVTVSALLAVAVAGFAGLFALQGRIGIGELITVVGLSQFVIEPLGSLSRVPGALATARASADRLALVLDADELVPAGSGPAPQAAGVALEDIRYRSLSGLTLHARPGELLAVLAHRPQDGEALAQLLSGHVPPEDYAGTLSVGGAELAEMDLAHARRALLVEPHHTDLFAGTLRSNVVAGRPDAEADEVHLALTASASTDVVDAHPQGLDLAVTDRGASLSGGQRQRVALARALVARTPVLVLHDPTTAVDAMTEQAIAEGISRLRHGEADPLLHTTVLITSSPALLAAANRVLVLGEGHVVAEGTHTGLVESDADYRKAVLR</sequence>
<dbReference type="AlphaFoldDB" id="A0A1G6NNN1"/>
<name>A0A1G6NNN1_9NOCA</name>
<keyword evidence="3 5" id="KW-1133">Transmembrane helix</keyword>
<evidence type="ECO:0000313" key="9">
    <source>
        <dbReference type="Proteomes" id="UP000199417"/>
    </source>
</evidence>
<dbReference type="PROSITE" id="PS00211">
    <property type="entry name" value="ABC_TRANSPORTER_1"/>
    <property type="match status" value="1"/>
</dbReference>
<keyword evidence="4 5" id="KW-0472">Membrane</keyword>
<feature type="transmembrane region" description="Helical" evidence="5">
    <location>
        <begin position="165"/>
        <end position="185"/>
    </location>
</feature>
<dbReference type="Gene3D" id="3.40.50.300">
    <property type="entry name" value="P-loop containing nucleotide triphosphate hydrolases"/>
    <property type="match status" value="1"/>
</dbReference>
<dbReference type="PROSITE" id="PS50929">
    <property type="entry name" value="ABC_TM1F"/>
    <property type="match status" value="1"/>
</dbReference>
<dbReference type="EMBL" id="FNAB01000001">
    <property type="protein sequence ID" value="SDC69358.1"/>
    <property type="molecule type" value="Genomic_DNA"/>
</dbReference>
<keyword evidence="9" id="KW-1185">Reference proteome</keyword>
<dbReference type="GO" id="GO:0005886">
    <property type="term" value="C:plasma membrane"/>
    <property type="evidence" value="ECO:0007669"/>
    <property type="project" value="UniProtKB-SubCell"/>
</dbReference>
<dbReference type="RefSeq" id="WP_072843242.1">
    <property type="nucleotide sequence ID" value="NZ_FNAB01000001.1"/>
</dbReference>
<dbReference type="InterPro" id="IPR011527">
    <property type="entry name" value="ABC1_TM_dom"/>
</dbReference>
<feature type="transmembrane region" description="Helical" evidence="5">
    <location>
        <begin position="25"/>
        <end position="50"/>
    </location>
</feature>
<dbReference type="Pfam" id="PF00005">
    <property type="entry name" value="ABC_tran"/>
    <property type="match status" value="1"/>
</dbReference>
<dbReference type="InterPro" id="IPR036640">
    <property type="entry name" value="ABC1_TM_sf"/>
</dbReference>
<feature type="transmembrane region" description="Helical" evidence="5">
    <location>
        <begin position="138"/>
        <end position="159"/>
    </location>
</feature>
<dbReference type="CDD" id="cd07346">
    <property type="entry name" value="ABC_6TM_exporters"/>
    <property type="match status" value="1"/>
</dbReference>
<dbReference type="GO" id="GO:0005524">
    <property type="term" value="F:ATP binding"/>
    <property type="evidence" value="ECO:0007669"/>
    <property type="project" value="UniProtKB-KW"/>
</dbReference>
<dbReference type="PROSITE" id="PS50893">
    <property type="entry name" value="ABC_TRANSPORTER_2"/>
    <property type="match status" value="1"/>
</dbReference>
<evidence type="ECO:0000256" key="5">
    <source>
        <dbReference type="SAM" id="Phobius"/>
    </source>
</evidence>
<dbReference type="Pfam" id="PF00664">
    <property type="entry name" value="ABC_membrane"/>
    <property type="match status" value="1"/>
</dbReference>
<evidence type="ECO:0000259" key="6">
    <source>
        <dbReference type="PROSITE" id="PS50893"/>
    </source>
</evidence>
<dbReference type="InterPro" id="IPR017871">
    <property type="entry name" value="ABC_transporter-like_CS"/>
</dbReference>
<dbReference type="GO" id="GO:0016887">
    <property type="term" value="F:ATP hydrolysis activity"/>
    <property type="evidence" value="ECO:0007669"/>
    <property type="project" value="InterPro"/>
</dbReference>
<dbReference type="GO" id="GO:0015421">
    <property type="term" value="F:ABC-type oligopeptide transporter activity"/>
    <property type="evidence" value="ECO:0007669"/>
    <property type="project" value="TreeGrafter"/>
</dbReference>
<evidence type="ECO:0000256" key="4">
    <source>
        <dbReference type="ARBA" id="ARBA00023136"/>
    </source>
</evidence>
<organism evidence="8 9">
    <name type="scientific">Rhodococcus tukisamuensis</name>
    <dbReference type="NCBI Taxonomy" id="168276"/>
    <lineage>
        <taxon>Bacteria</taxon>
        <taxon>Bacillati</taxon>
        <taxon>Actinomycetota</taxon>
        <taxon>Actinomycetes</taxon>
        <taxon>Mycobacteriales</taxon>
        <taxon>Nocardiaceae</taxon>
        <taxon>Rhodococcus</taxon>
    </lineage>
</organism>
<keyword evidence="8" id="KW-0067">ATP-binding</keyword>
<reference evidence="8 9" key="1">
    <citation type="submission" date="2016-10" db="EMBL/GenBank/DDBJ databases">
        <authorList>
            <person name="de Groot N.N."/>
        </authorList>
    </citation>
    <scope>NUCLEOTIDE SEQUENCE [LARGE SCALE GENOMIC DNA]</scope>
    <source>
        <strain evidence="8 9">JCM 11308</strain>
    </source>
</reference>
<gene>
    <name evidence="8" type="ORF">SAMN05444580_101605</name>
</gene>
<keyword evidence="2 5" id="KW-0812">Transmembrane</keyword>
<evidence type="ECO:0000256" key="3">
    <source>
        <dbReference type="ARBA" id="ARBA00022989"/>
    </source>
</evidence>
<proteinExistence type="predicted"/>
<dbReference type="STRING" id="168276.SAMN05444580_101605"/>
<evidence type="ECO:0000259" key="7">
    <source>
        <dbReference type="PROSITE" id="PS50929"/>
    </source>
</evidence>
<dbReference type="PANTHER" id="PTHR43394">
    <property type="entry name" value="ATP-DEPENDENT PERMEASE MDL1, MITOCHONDRIAL"/>
    <property type="match status" value="1"/>
</dbReference>
<dbReference type="SUPFAM" id="SSF90123">
    <property type="entry name" value="ABC transporter transmembrane region"/>
    <property type="match status" value="1"/>
</dbReference>
<accession>A0A1G6NNN1</accession>
<feature type="domain" description="ABC transmembrane type-1" evidence="7">
    <location>
        <begin position="27"/>
        <end position="306"/>
    </location>
</feature>
<dbReference type="PANTHER" id="PTHR43394:SF1">
    <property type="entry name" value="ATP-BINDING CASSETTE SUB-FAMILY B MEMBER 10, MITOCHONDRIAL"/>
    <property type="match status" value="1"/>
</dbReference>
<dbReference type="InterPro" id="IPR027417">
    <property type="entry name" value="P-loop_NTPase"/>
</dbReference>
<evidence type="ECO:0000256" key="2">
    <source>
        <dbReference type="ARBA" id="ARBA00022692"/>
    </source>
</evidence>
<feature type="transmembrane region" description="Helical" evidence="5">
    <location>
        <begin position="62"/>
        <end position="83"/>
    </location>
</feature>
<dbReference type="InterPro" id="IPR039421">
    <property type="entry name" value="Type_1_exporter"/>
</dbReference>
<feature type="transmembrane region" description="Helical" evidence="5">
    <location>
        <begin position="246"/>
        <end position="271"/>
    </location>
</feature>
<dbReference type="SUPFAM" id="SSF52540">
    <property type="entry name" value="P-loop containing nucleoside triphosphate hydrolases"/>
    <property type="match status" value="1"/>
</dbReference>
<evidence type="ECO:0000313" key="8">
    <source>
        <dbReference type="EMBL" id="SDC69358.1"/>
    </source>
</evidence>
<comment type="subcellular location">
    <subcellularLocation>
        <location evidence="1">Cell membrane</location>
        <topology evidence="1">Multi-pass membrane protein</topology>
    </subcellularLocation>
</comment>
<keyword evidence="8" id="KW-0547">Nucleotide-binding</keyword>